<dbReference type="SUPFAM" id="SSF56672">
    <property type="entry name" value="DNA/RNA polymerases"/>
    <property type="match status" value="1"/>
</dbReference>
<evidence type="ECO:0000256" key="1">
    <source>
        <dbReference type="ARBA" id="ARBA00022679"/>
    </source>
</evidence>
<organism evidence="7 8">
    <name type="scientific">Tanacetum coccineum</name>
    <dbReference type="NCBI Taxonomy" id="301880"/>
    <lineage>
        <taxon>Eukaryota</taxon>
        <taxon>Viridiplantae</taxon>
        <taxon>Streptophyta</taxon>
        <taxon>Embryophyta</taxon>
        <taxon>Tracheophyta</taxon>
        <taxon>Spermatophyta</taxon>
        <taxon>Magnoliopsida</taxon>
        <taxon>eudicotyledons</taxon>
        <taxon>Gunneridae</taxon>
        <taxon>Pentapetalae</taxon>
        <taxon>asterids</taxon>
        <taxon>campanulids</taxon>
        <taxon>Asterales</taxon>
        <taxon>Asteraceae</taxon>
        <taxon>Asteroideae</taxon>
        <taxon>Anthemideae</taxon>
        <taxon>Anthemidinae</taxon>
        <taxon>Tanacetum</taxon>
    </lineage>
</organism>
<evidence type="ECO:0000256" key="3">
    <source>
        <dbReference type="ARBA" id="ARBA00022918"/>
    </source>
</evidence>
<keyword evidence="4" id="KW-0175">Coiled coil</keyword>
<sequence>MSLRAQTPIPFSSEAKVDRLLPIPTPPPSSLTSLSSLLPQIPSPPFPVPSPPTTSPTYTEAPLGYRAARIWLRTASPPPLPLSSPLPLPPPIILPRTRASMVLMRAAAPSTYILAPRSRTPLSRTPPILPIPLPTSSLPLSLPSTDRRADVPEAVLPPRKRLCIAPGPRFEVKECSFVVAARSTGGFREDYEEIPPTTLAELSQRVTNFVTIVRQDTNDIYVRLDDAQKARVARQACAQSMDASNKARYEVMTLQTTISALQTENEELRATNRRRQTQLLKTLTQVRALQNQIIALQRQRTEDSDRMTQHIQHEHDRFKECAIRALISRGVADALAEHEIQRNNNLNGDGSQGSGSGITRPVRPTRTSIDVAGEFILESQIRGKIETYVGMVLLDKNMGIENKRKFEDTSRNNQNQQQQNKSATTIIMVYVHRSATSATRLATWPEITGVLAMLMLGNFKECPKMKNNNRGNQGRNGNAPAKVYMVGNAGTNPESNVVIGTFLLNNRYGYILFDTGADRSFVSTAFSSQIDITPTTLDHYYDVELADGKIIGINTIIWGCTLNLLNHPFNIDLMSIELGSFDVIIGMDWLAKYHAVIVCDEILVRIPFGMKTLIVHGDGSNQENKTCLNIISSTKPQKYNAKRWACLFGTYFLETRYTKKLKTKSGKGETNFEDVPIRLKIFLNVAPVVRAPYRLAPSEMKELSDQLQKLSDKGFIRPSTFWYYRRFIEGFSKIAKSMTKLTQKGVKFDWGDKEEAAFSRLNTKGYRVCWYNPRYLNGSGIILLWIFSKLPKLSQGYDTIWVIVDRHTKSALFLLMREIDPMEKLARMYLKEVTLEGFGYYIGYEYAYHPKTNEQSERAIQILEDMLRSCVINFGNGWVKHFPLVEFSYNNSYHASIKAAPFEALYGRKCRSHVCWAEGKLNPRYVGPFKVLEKVGAVSYKLKLPQERECSLSTFHVSNLKKCCSDEPLVVPLNGIHIDDKLHFVEEPVEIMDQEFKRLKQIRIPIVKVRWNSRRGPEFTWEHED</sequence>
<dbReference type="Gene3D" id="3.10.10.10">
    <property type="entry name" value="HIV Type 1 Reverse Transcriptase, subunit A, domain 1"/>
    <property type="match status" value="1"/>
</dbReference>
<feature type="coiled-coil region" evidence="4">
    <location>
        <begin position="251"/>
        <end position="306"/>
    </location>
</feature>
<dbReference type="InterPro" id="IPR043502">
    <property type="entry name" value="DNA/RNA_pol_sf"/>
</dbReference>
<dbReference type="Gene3D" id="3.30.70.270">
    <property type="match status" value="1"/>
</dbReference>
<evidence type="ECO:0000256" key="2">
    <source>
        <dbReference type="ARBA" id="ARBA00022695"/>
    </source>
</evidence>
<keyword evidence="3 7" id="KW-0695">RNA-directed DNA polymerase</keyword>
<accession>A0ABQ5C4I0</accession>
<dbReference type="InterPro" id="IPR012337">
    <property type="entry name" value="RNaseH-like_sf"/>
</dbReference>
<dbReference type="Gene3D" id="3.30.420.10">
    <property type="entry name" value="Ribonuclease H-like superfamily/Ribonuclease H"/>
    <property type="match status" value="1"/>
</dbReference>
<evidence type="ECO:0000256" key="4">
    <source>
        <dbReference type="SAM" id="Coils"/>
    </source>
</evidence>
<dbReference type="InterPro" id="IPR043128">
    <property type="entry name" value="Rev_trsase/Diguanyl_cyclase"/>
</dbReference>
<keyword evidence="1" id="KW-0808">Transferase</keyword>
<dbReference type="PROSITE" id="PS00141">
    <property type="entry name" value="ASP_PROTEASE"/>
    <property type="match status" value="1"/>
</dbReference>
<feature type="domain" description="Tf2-1-like SH3-like" evidence="6">
    <location>
        <begin position="917"/>
        <end position="963"/>
    </location>
</feature>
<evidence type="ECO:0000256" key="5">
    <source>
        <dbReference type="SAM" id="MobiDB-lite"/>
    </source>
</evidence>
<dbReference type="SUPFAM" id="SSF53098">
    <property type="entry name" value="Ribonuclease H-like"/>
    <property type="match status" value="1"/>
</dbReference>
<dbReference type="Pfam" id="PF08284">
    <property type="entry name" value="RVP_2"/>
    <property type="match status" value="1"/>
</dbReference>
<dbReference type="PANTHER" id="PTHR45835">
    <property type="entry name" value="YALI0A06105P"/>
    <property type="match status" value="1"/>
</dbReference>
<reference evidence="7" key="2">
    <citation type="submission" date="2022-01" db="EMBL/GenBank/DDBJ databases">
        <authorList>
            <person name="Yamashiro T."/>
            <person name="Shiraishi A."/>
            <person name="Satake H."/>
            <person name="Nakayama K."/>
        </authorList>
    </citation>
    <scope>NUCLEOTIDE SEQUENCE</scope>
</reference>
<evidence type="ECO:0000313" key="7">
    <source>
        <dbReference type="EMBL" id="GJT21926.1"/>
    </source>
</evidence>
<dbReference type="PANTHER" id="PTHR45835:SF99">
    <property type="entry name" value="CHROMO DOMAIN-CONTAINING PROTEIN-RELATED"/>
    <property type="match status" value="1"/>
</dbReference>
<dbReference type="EMBL" id="BQNB010013928">
    <property type="protein sequence ID" value="GJT21926.1"/>
    <property type="molecule type" value="Genomic_DNA"/>
</dbReference>
<dbReference type="Gene3D" id="2.40.70.10">
    <property type="entry name" value="Acid Proteases"/>
    <property type="match status" value="1"/>
</dbReference>
<name>A0ABQ5C4I0_9ASTR</name>
<dbReference type="InterPro" id="IPR036397">
    <property type="entry name" value="RNaseH_sf"/>
</dbReference>
<dbReference type="GO" id="GO:0003964">
    <property type="term" value="F:RNA-directed DNA polymerase activity"/>
    <property type="evidence" value="ECO:0007669"/>
    <property type="project" value="UniProtKB-KW"/>
</dbReference>
<dbReference type="Proteomes" id="UP001151760">
    <property type="component" value="Unassembled WGS sequence"/>
</dbReference>
<keyword evidence="2" id="KW-0548">Nucleotidyltransferase</keyword>
<proteinExistence type="predicted"/>
<evidence type="ECO:0000259" key="6">
    <source>
        <dbReference type="Pfam" id="PF24626"/>
    </source>
</evidence>
<feature type="region of interest" description="Disordered" evidence="5">
    <location>
        <begin position="343"/>
        <end position="363"/>
    </location>
</feature>
<comment type="caution">
    <text evidence="7">The sequence shown here is derived from an EMBL/GenBank/DDBJ whole genome shotgun (WGS) entry which is preliminary data.</text>
</comment>
<evidence type="ECO:0000313" key="8">
    <source>
        <dbReference type="Proteomes" id="UP001151760"/>
    </source>
</evidence>
<dbReference type="InterPro" id="IPR001969">
    <property type="entry name" value="Aspartic_peptidase_AS"/>
</dbReference>
<protein>
    <submittedName>
        <fullName evidence="7">Reverse transcriptase domain-containing protein</fullName>
    </submittedName>
</protein>
<dbReference type="InterPro" id="IPR056924">
    <property type="entry name" value="SH3_Tf2-1"/>
</dbReference>
<dbReference type="SUPFAM" id="SSF50630">
    <property type="entry name" value="Acid proteases"/>
    <property type="match status" value="1"/>
</dbReference>
<keyword evidence="8" id="KW-1185">Reference proteome</keyword>
<dbReference type="InterPro" id="IPR021109">
    <property type="entry name" value="Peptidase_aspartic_dom_sf"/>
</dbReference>
<dbReference type="CDD" id="cd00303">
    <property type="entry name" value="retropepsin_like"/>
    <property type="match status" value="1"/>
</dbReference>
<gene>
    <name evidence="7" type="ORF">Tco_0891863</name>
</gene>
<reference evidence="7" key="1">
    <citation type="journal article" date="2022" name="Int. J. Mol. Sci.">
        <title>Draft Genome of Tanacetum Coccineum: Genomic Comparison of Closely Related Tanacetum-Family Plants.</title>
        <authorList>
            <person name="Yamashiro T."/>
            <person name="Shiraishi A."/>
            <person name="Nakayama K."/>
            <person name="Satake H."/>
        </authorList>
    </citation>
    <scope>NUCLEOTIDE SEQUENCE</scope>
</reference>
<dbReference type="Pfam" id="PF24626">
    <property type="entry name" value="SH3_Tf2-1"/>
    <property type="match status" value="1"/>
</dbReference>